<comment type="similarity">
    <text evidence="6">Belongs to the methyltransferase superfamily. RsmI family.</text>
</comment>
<name>A0A940DFA1_9PROT</name>
<dbReference type="AlphaFoldDB" id="A0A940DFA1"/>
<dbReference type="InterPro" id="IPR008189">
    <property type="entry name" value="rRNA_ssu_MeTfrase_I"/>
</dbReference>
<evidence type="ECO:0000256" key="5">
    <source>
        <dbReference type="ARBA" id="ARBA00022691"/>
    </source>
</evidence>
<proteinExistence type="inferred from homology"/>
<gene>
    <name evidence="6 8" type="primary">rsmI</name>
    <name evidence="8" type="ORF">IAC77_04195</name>
</gene>
<dbReference type="PANTHER" id="PTHR46111">
    <property type="entry name" value="RIBOSOMAL RNA SMALL SUBUNIT METHYLTRANSFERASE I"/>
    <property type="match status" value="1"/>
</dbReference>
<dbReference type="NCBIfam" id="TIGR00096">
    <property type="entry name" value="16S rRNA (cytidine(1402)-2'-O)-methyltransferase"/>
    <property type="match status" value="1"/>
</dbReference>
<dbReference type="InterPro" id="IPR000878">
    <property type="entry name" value="4pyrrol_Mease"/>
</dbReference>
<dbReference type="InterPro" id="IPR014777">
    <property type="entry name" value="4pyrrole_Mease_sub1"/>
</dbReference>
<comment type="catalytic activity">
    <reaction evidence="6">
        <text>cytidine(1402) in 16S rRNA + S-adenosyl-L-methionine = 2'-O-methylcytidine(1402) in 16S rRNA + S-adenosyl-L-homocysteine + H(+)</text>
        <dbReference type="Rhea" id="RHEA:42924"/>
        <dbReference type="Rhea" id="RHEA-COMP:10285"/>
        <dbReference type="Rhea" id="RHEA-COMP:10286"/>
        <dbReference type="ChEBI" id="CHEBI:15378"/>
        <dbReference type="ChEBI" id="CHEBI:57856"/>
        <dbReference type="ChEBI" id="CHEBI:59789"/>
        <dbReference type="ChEBI" id="CHEBI:74495"/>
        <dbReference type="ChEBI" id="CHEBI:82748"/>
        <dbReference type="EC" id="2.1.1.198"/>
    </reaction>
</comment>
<evidence type="ECO:0000313" key="9">
    <source>
        <dbReference type="Proteomes" id="UP000721442"/>
    </source>
</evidence>
<dbReference type="PROSITE" id="PS01296">
    <property type="entry name" value="RSMI"/>
    <property type="match status" value="1"/>
</dbReference>
<keyword evidence="3 6" id="KW-0489">Methyltransferase</keyword>
<dbReference type="PIRSF" id="PIRSF005917">
    <property type="entry name" value="MTase_YraL"/>
    <property type="match status" value="1"/>
</dbReference>
<evidence type="ECO:0000256" key="1">
    <source>
        <dbReference type="ARBA" id="ARBA00022490"/>
    </source>
</evidence>
<dbReference type="EC" id="2.1.1.198" evidence="6"/>
<dbReference type="GO" id="GO:0005737">
    <property type="term" value="C:cytoplasm"/>
    <property type="evidence" value="ECO:0007669"/>
    <property type="project" value="UniProtKB-SubCell"/>
</dbReference>
<organism evidence="8 9">
    <name type="scientific">Candidatus Enterousia excrementavium</name>
    <dbReference type="NCBI Taxonomy" id="2840789"/>
    <lineage>
        <taxon>Bacteria</taxon>
        <taxon>Pseudomonadati</taxon>
        <taxon>Pseudomonadota</taxon>
        <taxon>Alphaproteobacteria</taxon>
        <taxon>Candidatus Enterousia</taxon>
    </lineage>
</organism>
<evidence type="ECO:0000256" key="4">
    <source>
        <dbReference type="ARBA" id="ARBA00022679"/>
    </source>
</evidence>
<reference evidence="8" key="2">
    <citation type="journal article" date="2021" name="PeerJ">
        <title>Extensive microbial diversity within the chicken gut microbiome revealed by metagenomics and culture.</title>
        <authorList>
            <person name="Gilroy R."/>
            <person name="Ravi A."/>
            <person name="Getino M."/>
            <person name="Pursley I."/>
            <person name="Horton D.L."/>
            <person name="Alikhan N.F."/>
            <person name="Baker D."/>
            <person name="Gharbi K."/>
            <person name="Hall N."/>
            <person name="Watson M."/>
            <person name="Adriaenssens E.M."/>
            <person name="Foster-Nyarko E."/>
            <person name="Jarju S."/>
            <person name="Secka A."/>
            <person name="Antonio M."/>
            <person name="Oren A."/>
            <person name="Chaudhuri R.R."/>
            <person name="La Ragione R."/>
            <person name="Hildebrand F."/>
            <person name="Pallen M.J."/>
        </authorList>
    </citation>
    <scope>NUCLEOTIDE SEQUENCE</scope>
    <source>
        <strain evidence="8">B1-16210</strain>
    </source>
</reference>
<comment type="function">
    <text evidence="6">Catalyzes the 2'-O-methylation of the ribose of cytidine 1402 (C1402) in 16S rRNA.</text>
</comment>
<dbReference type="InterPro" id="IPR014776">
    <property type="entry name" value="4pyrrole_Mease_sub2"/>
</dbReference>
<dbReference type="InterPro" id="IPR035996">
    <property type="entry name" value="4pyrrol_Methylase_sf"/>
</dbReference>
<keyword evidence="5 6" id="KW-0949">S-adenosyl-L-methionine</keyword>
<evidence type="ECO:0000256" key="3">
    <source>
        <dbReference type="ARBA" id="ARBA00022603"/>
    </source>
</evidence>
<keyword evidence="4 6" id="KW-0808">Transferase</keyword>
<evidence type="ECO:0000259" key="7">
    <source>
        <dbReference type="Pfam" id="PF00590"/>
    </source>
</evidence>
<comment type="subcellular location">
    <subcellularLocation>
        <location evidence="6">Cytoplasm</location>
    </subcellularLocation>
</comment>
<dbReference type="FunFam" id="3.40.1010.10:FF:000007">
    <property type="entry name" value="Ribosomal RNA small subunit methyltransferase I"/>
    <property type="match status" value="1"/>
</dbReference>
<dbReference type="Gene3D" id="3.40.1010.10">
    <property type="entry name" value="Cobalt-precorrin-4 Transmethylase, Domain 1"/>
    <property type="match status" value="1"/>
</dbReference>
<dbReference type="Gene3D" id="3.30.950.10">
    <property type="entry name" value="Methyltransferase, Cobalt-precorrin-4 Transmethylase, Domain 2"/>
    <property type="match status" value="1"/>
</dbReference>
<dbReference type="CDD" id="cd11648">
    <property type="entry name" value="RsmI"/>
    <property type="match status" value="1"/>
</dbReference>
<sequence>MQSGLYIVGTPIGNLGDMSPRAVDVLRSVDLIAAEDTRVFGKLATHFDIKTPRVSCHEHNERDVVPGLIEKLQNGMSIAVVSDAGMPGISDPGFRIVHAARAENIPVYVVPGPVAAISALVLSGFPTDRFTFCGFFDEKKLRDDNKIRHTIIYYESPNRIMTTIAAMARVMPERQIAIVREITKIHEQAIIGYPADLMHIDAPRGEIVIVVAPAPEHKMSDAEISEIINDIAGENTKSAAAQLAQRAGISKKEAYRRMLDKGGTDD</sequence>
<comment type="caution">
    <text evidence="8">The sequence shown here is derived from an EMBL/GenBank/DDBJ whole genome shotgun (WGS) entry which is preliminary data.</text>
</comment>
<dbReference type="GO" id="GO:0070677">
    <property type="term" value="F:rRNA (cytosine-2'-O-)-methyltransferase activity"/>
    <property type="evidence" value="ECO:0007669"/>
    <property type="project" value="UniProtKB-UniRule"/>
</dbReference>
<dbReference type="InterPro" id="IPR018063">
    <property type="entry name" value="SAM_MeTrfase_RsmI_CS"/>
</dbReference>
<dbReference type="SUPFAM" id="SSF53790">
    <property type="entry name" value="Tetrapyrrole methylase"/>
    <property type="match status" value="1"/>
</dbReference>
<feature type="domain" description="Tetrapyrrole methylase" evidence="7">
    <location>
        <begin position="5"/>
        <end position="191"/>
    </location>
</feature>
<dbReference type="EMBL" id="JADINE010000051">
    <property type="protein sequence ID" value="MBO8407630.1"/>
    <property type="molecule type" value="Genomic_DNA"/>
</dbReference>
<evidence type="ECO:0000256" key="6">
    <source>
        <dbReference type="HAMAP-Rule" id="MF_01877"/>
    </source>
</evidence>
<reference evidence="8" key="1">
    <citation type="submission" date="2020-10" db="EMBL/GenBank/DDBJ databases">
        <authorList>
            <person name="Gilroy R."/>
        </authorList>
    </citation>
    <scope>NUCLEOTIDE SEQUENCE</scope>
    <source>
        <strain evidence="8">B1-16210</strain>
    </source>
</reference>
<dbReference type="HAMAP" id="MF_01877">
    <property type="entry name" value="16SrRNA_methyltr_I"/>
    <property type="match status" value="1"/>
</dbReference>
<evidence type="ECO:0000256" key="2">
    <source>
        <dbReference type="ARBA" id="ARBA00022552"/>
    </source>
</evidence>
<keyword evidence="2 6" id="KW-0698">rRNA processing</keyword>
<evidence type="ECO:0000313" key="8">
    <source>
        <dbReference type="EMBL" id="MBO8407630.1"/>
    </source>
</evidence>
<accession>A0A940DFA1</accession>
<keyword evidence="1 6" id="KW-0963">Cytoplasm</keyword>
<dbReference type="PANTHER" id="PTHR46111:SF1">
    <property type="entry name" value="RIBOSOMAL RNA SMALL SUBUNIT METHYLTRANSFERASE I"/>
    <property type="match status" value="1"/>
</dbReference>
<protein>
    <recommendedName>
        <fullName evidence="6">Ribosomal RNA small subunit methyltransferase I</fullName>
        <ecNumber evidence="6">2.1.1.198</ecNumber>
    </recommendedName>
    <alternativeName>
        <fullName evidence="6">16S rRNA 2'-O-ribose C1402 methyltransferase</fullName>
    </alternativeName>
    <alternativeName>
        <fullName evidence="6">rRNA (cytidine-2'-O-)-methyltransferase RsmI</fullName>
    </alternativeName>
</protein>
<dbReference type="Pfam" id="PF00590">
    <property type="entry name" value="TP_methylase"/>
    <property type="match status" value="1"/>
</dbReference>
<dbReference type="Proteomes" id="UP000721442">
    <property type="component" value="Unassembled WGS sequence"/>
</dbReference>